<feature type="domain" description="FAD-binding" evidence="5">
    <location>
        <begin position="5"/>
        <end position="380"/>
    </location>
</feature>
<gene>
    <name evidence="6" type="ORF">DFQ27_005185</name>
</gene>
<sequence length="461" mass="51637">MVKDIKVLLVGGGIGSLTLALLLERANIDYEIYERASEVKPLGSAITFGPGILATFKQLGIYDEYAANSTIVIDAKTRNQKGDIVMYNDYSMVEERYGMWSRVITRPTMYKILMDRIPSHKLHFSKKVVRTDQNAEGVMLHFADGTTAHGDILVGADGAYSTVRQCLYKQLGIEGRLPASDLESFPYEAICLVGVTDPFPPGTFVHEKGPEYSRFEAMLSDDKRFMWVLFSMPDHSVAWMVITNQEGTSQKADDPARFNAEWGPGAAESMTEFARNLPSPFGGKETMERFINATPKSRISKIMLEEKIFDTWYDGRTVLLGDACHKLFPAAGQGGVCAMQDAVALANALYAMPSNSPEDIEIAFEAYREERWNFAKDAFDLSHNFGKVTRPSWTSALLLFVLQRLPQSLWVKQLDGLAGHRPQASFLPLYEHAGFVKPLPLTDFAKVMQDKRTKYGKLHRQ</sequence>
<dbReference type="Gene3D" id="3.50.50.60">
    <property type="entry name" value="FAD/NAD(P)-binding domain"/>
    <property type="match status" value="1"/>
</dbReference>
<evidence type="ECO:0000313" key="7">
    <source>
        <dbReference type="Proteomes" id="UP000807716"/>
    </source>
</evidence>
<dbReference type="GO" id="GO:0004497">
    <property type="term" value="F:monooxygenase activity"/>
    <property type="evidence" value="ECO:0007669"/>
    <property type="project" value="InterPro"/>
</dbReference>
<dbReference type="Proteomes" id="UP000807716">
    <property type="component" value="Unassembled WGS sequence"/>
</dbReference>
<comment type="caution">
    <text evidence="6">The sequence shown here is derived from an EMBL/GenBank/DDBJ whole genome shotgun (WGS) entry which is preliminary data.</text>
</comment>
<dbReference type="AlphaFoldDB" id="A0A9P6U2Z5"/>
<evidence type="ECO:0000256" key="1">
    <source>
        <dbReference type="ARBA" id="ARBA00007992"/>
    </source>
</evidence>
<dbReference type="SUPFAM" id="SSF51905">
    <property type="entry name" value="FAD/NAD(P)-binding domain"/>
    <property type="match status" value="1"/>
</dbReference>
<evidence type="ECO:0000256" key="4">
    <source>
        <dbReference type="ARBA" id="ARBA00023002"/>
    </source>
</evidence>
<dbReference type="Pfam" id="PF01494">
    <property type="entry name" value="FAD_binding_3"/>
    <property type="match status" value="1"/>
</dbReference>
<evidence type="ECO:0000256" key="3">
    <source>
        <dbReference type="ARBA" id="ARBA00022827"/>
    </source>
</evidence>
<organism evidence="6 7">
    <name type="scientific">Actinomortierella ambigua</name>
    <dbReference type="NCBI Taxonomy" id="1343610"/>
    <lineage>
        <taxon>Eukaryota</taxon>
        <taxon>Fungi</taxon>
        <taxon>Fungi incertae sedis</taxon>
        <taxon>Mucoromycota</taxon>
        <taxon>Mortierellomycotina</taxon>
        <taxon>Mortierellomycetes</taxon>
        <taxon>Mortierellales</taxon>
        <taxon>Mortierellaceae</taxon>
        <taxon>Actinomortierella</taxon>
    </lineage>
</organism>
<evidence type="ECO:0000313" key="6">
    <source>
        <dbReference type="EMBL" id="KAG0257353.1"/>
    </source>
</evidence>
<dbReference type="InterPro" id="IPR050562">
    <property type="entry name" value="FAD_mOase_fung"/>
</dbReference>
<evidence type="ECO:0000259" key="5">
    <source>
        <dbReference type="Pfam" id="PF01494"/>
    </source>
</evidence>
<dbReference type="GO" id="GO:0071949">
    <property type="term" value="F:FAD binding"/>
    <property type="evidence" value="ECO:0007669"/>
    <property type="project" value="InterPro"/>
</dbReference>
<dbReference type="InterPro" id="IPR036188">
    <property type="entry name" value="FAD/NAD-bd_sf"/>
</dbReference>
<keyword evidence="2" id="KW-0285">Flavoprotein</keyword>
<keyword evidence="4" id="KW-0560">Oxidoreductase</keyword>
<dbReference type="OrthoDB" id="10029326at2759"/>
<evidence type="ECO:0000256" key="2">
    <source>
        <dbReference type="ARBA" id="ARBA00022630"/>
    </source>
</evidence>
<dbReference type="PRINTS" id="PR00420">
    <property type="entry name" value="RNGMNOXGNASE"/>
</dbReference>
<keyword evidence="7" id="KW-1185">Reference proteome</keyword>
<dbReference type="EMBL" id="JAAAJB010000366">
    <property type="protein sequence ID" value="KAG0257353.1"/>
    <property type="molecule type" value="Genomic_DNA"/>
</dbReference>
<name>A0A9P6U2Z5_9FUNG</name>
<protein>
    <recommendedName>
        <fullName evidence="5">FAD-binding domain-containing protein</fullName>
    </recommendedName>
</protein>
<comment type="similarity">
    <text evidence="1">Belongs to the paxM FAD-dependent monooxygenase family.</text>
</comment>
<accession>A0A9P6U2Z5</accession>
<proteinExistence type="inferred from homology"/>
<dbReference type="InterPro" id="IPR002938">
    <property type="entry name" value="FAD-bd"/>
</dbReference>
<keyword evidence="3" id="KW-0274">FAD</keyword>
<reference evidence="6" key="1">
    <citation type="journal article" date="2020" name="Fungal Divers.">
        <title>Resolving the Mortierellaceae phylogeny through synthesis of multi-gene phylogenetics and phylogenomics.</title>
        <authorList>
            <person name="Vandepol N."/>
            <person name="Liber J."/>
            <person name="Desiro A."/>
            <person name="Na H."/>
            <person name="Kennedy M."/>
            <person name="Barry K."/>
            <person name="Grigoriev I.V."/>
            <person name="Miller A.N."/>
            <person name="O'Donnell K."/>
            <person name="Stajich J.E."/>
            <person name="Bonito G."/>
        </authorList>
    </citation>
    <scope>NUCLEOTIDE SEQUENCE</scope>
    <source>
        <strain evidence="6">BC1065</strain>
    </source>
</reference>
<dbReference type="PANTHER" id="PTHR47356">
    <property type="entry name" value="FAD-DEPENDENT MONOOXYGENASE ASQG-RELATED"/>
    <property type="match status" value="1"/>
</dbReference>
<dbReference type="PANTHER" id="PTHR47356:SF2">
    <property type="entry name" value="FAD-BINDING DOMAIN-CONTAINING PROTEIN-RELATED"/>
    <property type="match status" value="1"/>
</dbReference>